<comment type="similarity">
    <text evidence="1">Belongs to the carbohydrate kinase PfkB family.</text>
</comment>
<sequence length="346" mass="38366">MFDVLTIGTATRDVFLRSHLFRSIRDPQHLKAEGFPTGEAECFALGAKLEVDEIAFTTGGGAANTSVTFSRLGLRTGAFLTIGDDGLGDQIVRDIEREGVKVFSSRIKKGQSGYSTILLDPHGERTVLVYRGVSGEFSLKNFPFEKLKGRWAYIVPGSIPFEFIEKVIDELRRRKFFIVFNPSQSYLKLGIQRLSSLLKAVSVFIVNREEAAYFTGVSYDYEREIFRALDALVPGIAVMTDGSRGAFVSDGTTLYHSLVFKEQTLLDRTGAGDAFGSGFVAGLMLRDEKFLNNKAQTDNVIYALQLASANATSVVERIGAQAGILTRKRFEEEARFRNLIIKVRPL</sequence>
<gene>
    <name evidence="5" type="ORF">A3F24_02745</name>
</gene>
<dbReference type="Pfam" id="PF00294">
    <property type="entry name" value="PfkB"/>
    <property type="match status" value="1"/>
</dbReference>
<accession>A0A1G1Z689</accession>
<organism evidence="5 6">
    <name type="scientific">Candidatus Colwellbacteria bacterium RIFCSPHIGHO2_12_FULL_44_17</name>
    <dbReference type="NCBI Taxonomy" id="1797689"/>
    <lineage>
        <taxon>Bacteria</taxon>
        <taxon>Candidatus Colwelliibacteriota</taxon>
    </lineage>
</organism>
<keyword evidence="3" id="KW-0418">Kinase</keyword>
<evidence type="ECO:0000256" key="2">
    <source>
        <dbReference type="ARBA" id="ARBA00022679"/>
    </source>
</evidence>
<evidence type="ECO:0000313" key="6">
    <source>
        <dbReference type="Proteomes" id="UP000178515"/>
    </source>
</evidence>
<evidence type="ECO:0000259" key="4">
    <source>
        <dbReference type="Pfam" id="PF00294"/>
    </source>
</evidence>
<dbReference type="GO" id="GO:0016301">
    <property type="term" value="F:kinase activity"/>
    <property type="evidence" value="ECO:0007669"/>
    <property type="project" value="UniProtKB-KW"/>
</dbReference>
<dbReference type="InterPro" id="IPR002139">
    <property type="entry name" value="Ribo/fructo_kinase"/>
</dbReference>
<dbReference type="GO" id="GO:0006796">
    <property type="term" value="P:phosphate-containing compound metabolic process"/>
    <property type="evidence" value="ECO:0007669"/>
    <property type="project" value="UniProtKB-ARBA"/>
</dbReference>
<evidence type="ECO:0000256" key="1">
    <source>
        <dbReference type="ARBA" id="ARBA00010688"/>
    </source>
</evidence>
<protein>
    <recommendedName>
        <fullName evidence="4">Carbohydrate kinase PfkB domain-containing protein</fullName>
    </recommendedName>
</protein>
<keyword evidence="2" id="KW-0808">Transferase</keyword>
<dbReference type="PANTHER" id="PTHR10584:SF166">
    <property type="entry name" value="RIBOKINASE"/>
    <property type="match status" value="1"/>
</dbReference>
<evidence type="ECO:0000256" key="3">
    <source>
        <dbReference type="ARBA" id="ARBA00022777"/>
    </source>
</evidence>
<comment type="caution">
    <text evidence="5">The sequence shown here is derived from an EMBL/GenBank/DDBJ whole genome shotgun (WGS) entry which is preliminary data.</text>
</comment>
<dbReference type="PRINTS" id="PR00990">
    <property type="entry name" value="RIBOKINASE"/>
</dbReference>
<dbReference type="Proteomes" id="UP000178515">
    <property type="component" value="Unassembled WGS sequence"/>
</dbReference>
<dbReference type="STRING" id="1797689.A3F24_02745"/>
<dbReference type="InterPro" id="IPR029056">
    <property type="entry name" value="Ribokinase-like"/>
</dbReference>
<proteinExistence type="inferred from homology"/>
<feature type="domain" description="Carbohydrate kinase PfkB" evidence="4">
    <location>
        <begin position="49"/>
        <end position="324"/>
    </location>
</feature>
<dbReference type="EMBL" id="MHIX01000004">
    <property type="protein sequence ID" value="OGY60024.1"/>
    <property type="molecule type" value="Genomic_DNA"/>
</dbReference>
<reference evidence="5 6" key="1">
    <citation type="journal article" date="2016" name="Nat. Commun.">
        <title>Thousands of microbial genomes shed light on interconnected biogeochemical processes in an aquifer system.</title>
        <authorList>
            <person name="Anantharaman K."/>
            <person name="Brown C.T."/>
            <person name="Hug L.A."/>
            <person name="Sharon I."/>
            <person name="Castelle C.J."/>
            <person name="Probst A.J."/>
            <person name="Thomas B.C."/>
            <person name="Singh A."/>
            <person name="Wilkins M.J."/>
            <person name="Karaoz U."/>
            <person name="Brodie E.L."/>
            <person name="Williams K.H."/>
            <person name="Hubbard S.S."/>
            <person name="Banfield J.F."/>
        </authorList>
    </citation>
    <scope>NUCLEOTIDE SEQUENCE [LARGE SCALE GENOMIC DNA]</scope>
</reference>
<dbReference type="SUPFAM" id="SSF53613">
    <property type="entry name" value="Ribokinase-like"/>
    <property type="match status" value="1"/>
</dbReference>
<dbReference type="PANTHER" id="PTHR10584">
    <property type="entry name" value="SUGAR KINASE"/>
    <property type="match status" value="1"/>
</dbReference>
<dbReference type="InterPro" id="IPR002173">
    <property type="entry name" value="Carboh/pur_kinase_PfkB_CS"/>
</dbReference>
<dbReference type="InterPro" id="IPR011611">
    <property type="entry name" value="PfkB_dom"/>
</dbReference>
<dbReference type="PROSITE" id="PS00583">
    <property type="entry name" value="PFKB_KINASES_1"/>
    <property type="match status" value="1"/>
</dbReference>
<evidence type="ECO:0000313" key="5">
    <source>
        <dbReference type="EMBL" id="OGY60024.1"/>
    </source>
</evidence>
<dbReference type="AlphaFoldDB" id="A0A1G1Z689"/>
<name>A0A1G1Z689_9BACT</name>
<dbReference type="Gene3D" id="3.40.1190.20">
    <property type="match status" value="1"/>
</dbReference>